<keyword evidence="3" id="KW-0678">Repressor</keyword>
<dbReference type="InterPro" id="IPR019035">
    <property type="entry name" value="Mediator_Med12"/>
</dbReference>
<dbReference type="EMBL" id="JH992970">
    <property type="protein sequence ID" value="EKX53172.1"/>
    <property type="molecule type" value="Genomic_DNA"/>
</dbReference>
<dbReference type="GO" id="GO:0016592">
    <property type="term" value="C:mediator complex"/>
    <property type="evidence" value="ECO:0007669"/>
    <property type="project" value="InterPro"/>
</dbReference>
<dbReference type="GeneID" id="17309970"/>
<feature type="region of interest" description="Disordered" evidence="8">
    <location>
        <begin position="383"/>
        <end position="452"/>
    </location>
</feature>
<keyword evidence="7" id="KW-0539">Nucleus</keyword>
<keyword evidence="5" id="KW-0010">Activator</keyword>
<evidence type="ECO:0000313" key="12">
    <source>
        <dbReference type="Proteomes" id="UP000011087"/>
    </source>
</evidence>
<dbReference type="Pfam" id="PF12145">
    <property type="entry name" value="Med12-LCEWAV"/>
    <property type="match status" value="1"/>
</dbReference>
<dbReference type="SMART" id="SM01281">
    <property type="entry name" value="Med12"/>
    <property type="match status" value="1"/>
</dbReference>
<proteinExistence type="inferred from homology"/>
<name>L1JXT2_GUITC</name>
<dbReference type="PaxDb" id="55529-EKX53172"/>
<dbReference type="PANTHER" id="PTHR46567">
    <property type="entry name" value="MEDIATOR OF RNA POLYMERASE II TRANSCRIPTION SUBUNIT 12"/>
    <property type="match status" value="1"/>
</dbReference>
<dbReference type="HOGENOM" id="CLU_234727_0_0_1"/>
<dbReference type="KEGG" id="gtt:GUITHDRAFT_100881"/>
<comment type="similarity">
    <text evidence="2">Belongs to the Mediator complex subunit 12 family.</text>
</comment>
<organism evidence="10">
    <name type="scientific">Guillardia theta (strain CCMP2712)</name>
    <name type="common">Cryptophyte</name>
    <dbReference type="NCBI Taxonomy" id="905079"/>
    <lineage>
        <taxon>Eukaryota</taxon>
        <taxon>Cryptophyceae</taxon>
        <taxon>Pyrenomonadales</taxon>
        <taxon>Geminigeraceae</taxon>
        <taxon>Guillardia</taxon>
    </lineage>
</organism>
<dbReference type="PANTHER" id="PTHR46567:SF1">
    <property type="entry name" value="MEDIATOR OF RNA POLYMERASE II TRANSCRIPTION SUBUNIT 12"/>
    <property type="match status" value="1"/>
</dbReference>
<dbReference type="GO" id="GO:0006357">
    <property type="term" value="P:regulation of transcription by RNA polymerase II"/>
    <property type="evidence" value="ECO:0007669"/>
    <property type="project" value="InterPro"/>
</dbReference>
<feature type="domain" description="Mediator complex subunit Med12" evidence="9">
    <location>
        <begin position="152"/>
        <end position="220"/>
    </location>
</feature>
<gene>
    <name evidence="10" type="ORF">GUITHDRAFT_100881</name>
</gene>
<evidence type="ECO:0000259" key="9">
    <source>
        <dbReference type="SMART" id="SM01281"/>
    </source>
</evidence>
<keyword evidence="6" id="KW-0804">Transcription</keyword>
<keyword evidence="12" id="KW-1185">Reference proteome</keyword>
<comment type="subcellular location">
    <subcellularLocation>
        <location evidence="1">Nucleus</location>
    </subcellularLocation>
</comment>
<sequence>MSRNRPMQNFVQAVLVFWAVIKNHPDQVVAVNQPKDFSDMIRQQLESARIAIPAGREILNSKLGYPDFEIATGNSEEDQLTDKRLREGYCDPAAGLYAVGTSTTPLSERNDEHGSMEEKFGRHDFETLREKLKLPKRESNKRPRRVRHKCSLFPEPEHLGENTLMNWLKSLAACEEPLKDLAKQVPYVSGNSSYNPRAKELLNRMTELQVPLLRAVWFVKVTLLKQYMDATSQVPTEQVDRNMERKLTDAWTETMTSYMHDHFLKFAKSRGECETGIQVESLVKKWAYVVRFADWCYHEGILNRIIYMKWVIDEFQKSVKDPLTETSWSAELMLPLIVNIFPELCRLRTEIPELIRVCVNRYMRECVFLPGTPGFAVAYQQAQQAQQQQPTPQGSQNQQPQTTPQTAQQLPPSQPPQQMYGAPMQTGLPGPRGQNLQQLPQQSMNQPQNLNPSLLPGAAAAAAAAANAASTYGILMGGNPSNLLSATESTAKLLLNLKKLVKSLLLMSPEAFISLHPEIQTAWRLIESDAIKFPRSDGNLFDFNGLKLALRKDPFTSTPTSWLSVAMPWVEHERKMKSLWDDLGPGKVLGDLIDSLDKCCAGRSACDMTRLRETWIKPAMNSTWQVVFEEHRKARTFVKIVCGWAVSRYREHVPEAVYVAASFLKGLDQNLSEFFKIDIKDNDSQSGTQSNSPDGQNESASSPMQMDTTDENEYSLHAYIEEFLESFEPESGYEEPEMDTLERLIGELIRNRVFDHNMWIFGLIARGAFQKNNSSSPENKFRKHHRLLANIPSYPEARHDSCQRRILLRSIGVMDMGPCSLFYALKIVRFLSWSASDLDQKRLKTTPGTEILESFTNAAAELKAIGRFDPSRINAIEWEESVNFVWLQHERHHDYSDAFTDGILSSRGLSILFSSLYKIMLEVPLYVRVQLCRHIASVIQYIADRTRSVEFELIEPSDIPEDLKLTDEVLYRAITLLECAGDLKCLIALLEWLIENFPSALAAMTMFSHLRTIRALDIASRVFDLSLTALLKTEASNKQNAAMGISELLSAMIRHGSESDLKSFEEKMTAKTTGLKSPLGPKASAVSQLLQDALENKPTKRPDVHANVDDVELKESIKAAEQRPELSDLVGRIFSGGHTIQEVAEQIKKHVAEANISHSVLVAAILRCAVNGTLKEIRSNYRFGCTGFALSSMLSLLAALEHHYGKMHLARIALNIVMDRMYETATPLTPATPDSLPNPKSRVGDDADLTLRQDATLAFVGGLLAKGLLIWEDIEKQVKAKLEDVVNGKHPHLARLLLNFVEMLLTDKRKGAAAMMIRIDWQKLRVLRQTQPTLSDVYIMLKYLVQIIDQRDWKQPALTCMQQVVHDPGFCRIILCDDPRSFLKDCCKACMLTLRTAPDVISPFRYFTFLPGNGSRDGPLAAVQDVIARVGRWSLHYDCIELRILVDAWKGGLADLTENMPEPNGWKAMASHPAVDQDKVNNFQSQLSDDKLNELNEAFLRNQDQIIEHHVVEMLLAQLWRSPRNVSRVLDFAKAMGQSFQDRELMGSGGWFEEKMVSIVLAVMSCEPIAKANMGIDSFFRDFIHPSSLNADRGSKIVDDNEHTASFELALVHVIERYGILLPNIQQDRDGASVQLLSLRKDCISKLISLINTLVDQANSGEFRNDYPLEAQGAESASSSQPNVGSLQRALILRLQMLSASLVYLPDEDPQNKSRETLKSVIDCIKFVFSCKTLLGYELGDGVYRTAMLILDRAGSGRDSLLTQRDSRGVVKTMGQWFRSEAQKELLRMKFPRLVASNLSLELPVGGVSLTNGGFVRQAPHDWNYAEETGVFGTGLCSFDQLFELDPWLLLEDFPQGVLSRHLQQVKRRPRKRLRFEFASPEQIAAEKALAEKAAQEKEMAAAAAEEVVEEVGFDVGFVEPGTSMLSGPSNDWPGGWGGGGAVTDSIFTDLDLV</sequence>
<evidence type="ECO:0000256" key="1">
    <source>
        <dbReference type="ARBA" id="ARBA00004123"/>
    </source>
</evidence>
<evidence type="ECO:0000256" key="2">
    <source>
        <dbReference type="ARBA" id="ARBA00010289"/>
    </source>
</evidence>
<dbReference type="EnsemblProtists" id="EKX53172">
    <property type="protein sequence ID" value="EKX53172"/>
    <property type="gene ID" value="GUITHDRAFT_100881"/>
</dbReference>
<dbReference type="eggNOG" id="KOG3598">
    <property type="taxonomic scope" value="Eukaryota"/>
</dbReference>
<feature type="region of interest" description="Disordered" evidence="8">
    <location>
        <begin position="682"/>
        <end position="707"/>
    </location>
</feature>
<dbReference type="GO" id="GO:0003712">
    <property type="term" value="F:transcription coregulator activity"/>
    <property type="evidence" value="ECO:0007669"/>
    <property type="project" value="InterPro"/>
</dbReference>
<reference evidence="12" key="2">
    <citation type="submission" date="2012-11" db="EMBL/GenBank/DDBJ databases">
        <authorList>
            <person name="Kuo A."/>
            <person name="Curtis B.A."/>
            <person name="Tanifuji G."/>
            <person name="Burki F."/>
            <person name="Gruber A."/>
            <person name="Irimia M."/>
            <person name="Maruyama S."/>
            <person name="Arias M.C."/>
            <person name="Ball S.G."/>
            <person name="Gile G.H."/>
            <person name="Hirakawa Y."/>
            <person name="Hopkins J.F."/>
            <person name="Rensing S.A."/>
            <person name="Schmutz J."/>
            <person name="Symeonidi A."/>
            <person name="Elias M."/>
            <person name="Eveleigh R.J."/>
            <person name="Herman E.K."/>
            <person name="Klute M.J."/>
            <person name="Nakayama T."/>
            <person name="Obornik M."/>
            <person name="Reyes-Prieto A."/>
            <person name="Armbrust E.V."/>
            <person name="Aves S.J."/>
            <person name="Beiko R.G."/>
            <person name="Coutinho P."/>
            <person name="Dacks J.B."/>
            <person name="Durnford D.G."/>
            <person name="Fast N.M."/>
            <person name="Green B.R."/>
            <person name="Grisdale C."/>
            <person name="Hempe F."/>
            <person name="Henrissat B."/>
            <person name="Hoppner M.P."/>
            <person name="Ishida K.-I."/>
            <person name="Kim E."/>
            <person name="Koreny L."/>
            <person name="Kroth P.G."/>
            <person name="Liu Y."/>
            <person name="Malik S.-B."/>
            <person name="Maier U.G."/>
            <person name="McRose D."/>
            <person name="Mock T."/>
            <person name="Neilson J.A."/>
            <person name="Onodera N.T."/>
            <person name="Poole A.M."/>
            <person name="Pritham E.J."/>
            <person name="Richards T.A."/>
            <person name="Rocap G."/>
            <person name="Roy S.W."/>
            <person name="Sarai C."/>
            <person name="Schaack S."/>
            <person name="Shirato S."/>
            <person name="Slamovits C.H."/>
            <person name="Spencer D.F."/>
            <person name="Suzuki S."/>
            <person name="Worden A.Z."/>
            <person name="Zauner S."/>
            <person name="Barry K."/>
            <person name="Bell C."/>
            <person name="Bharti A.K."/>
            <person name="Crow J.A."/>
            <person name="Grimwood J."/>
            <person name="Kramer R."/>
            <person name="Lindquist E."/>
            <person name="Lucas S."/>
            <person name="Salamov A."/>
            <person name="McFadden G.I."/>
            <person name="Lane C.E."/>
            <person name="Keeling P.J."/>
            <person name="Gray M.W."/>
            <person name="Grigoriev I.V."/>
            <person name="Archibald J.M."/>
        </authorList>
    </citation>
    <scope>NUCLEOTIDE SEQUENCE</scope>
    <source>
        <strain evidence="12">CCMP2712</strain>
    </source>
</reference>
<feature type="compositionally biased region" description="Low complexity" evidence="8">
    <location>
        <begin position="383"/>
        <end position="411"/>
    </location>
</feature>
<dbReference type="Pfam" id="PF09497">
    <property type="entry name" value="Med12"/>
    <property type="match status" value="1"/>
</dbReference>
<dbReference type="Proteomes" id="UP000011087">
    <property type="component" value="Unassembled WGS sequence"/>
</dbReference>
<evidence type="ECO:0000256" key="5">
    <source>
        <dbReference type="ARBA" id="ARBA00023159"/>
    </source>
</evidence>
<feature type="compositionally biased region" description="Low complexity" evidence="8">
    <location>
        <begin position="427"/>
        <end position="452"/>
    </location>
</feature>
<evidence type="ECO:0000313" key="11">
    <source>
        <dbReference type="EnsemblProtists" id="EKX53172"/>
    </source>
</evidence>
<dbReference type="OrthoDB" id="20828at2759"/>
<dbReference type="RefSeq" id="XP_005840152.1">
    <property type="nucleotide sequence ID" value="XM_005840095.1"/>
</dbReference>
<evidence type="ECO:0000256" key="8">
    <source>
        <dbReference type="SAM" id="MobiDB-lite"/>
    </source>
</evidence>
<evidence type="ECO:0000256" key="3">
    <source>
        <dbReference type="ARBA" id="ARBA00022491"/>
    </source>
</evidence>
<accession>L1JXT2</accession>
<dbReference type="STRING" id="905079.L1JXT2"/>
<protein>
    <recommendedName>
        <fullName evidence="9">Mediator complex subunit Med12 domain-containing protein</fullName>
    </recommendedName>
</protein>
<evidence type="ECO:0000256" key="4">
    <source>
        <dbReference type="ARBA" id="ARBA00023015"/>
    </source>
</evidence>
<reference evidence="10 12" key="1">
    <citation type="journal article" date="2012" name="Nature">
        <title>Algal genomes reveal evolutionary mosaicism and the fate of nucleomorphs.</title>
        <authorList>
            <consortium name="DOE Joint Genome Institute"/>
            <person name="Curtis B.A."/>
            <person name="Tanifuji G."/>
            <person name="Burki F."/>
            <person name="Gruber A."/>
            <person name="Irimia M."/>
            <person name="Maruyama S."/>
            <person name="Arias M.C."/>
            <person name="Ball S.G."/>
            <person name="Gile G.H."/>
            <person name="Hirakawa Y."/>
            <person name="Hopkins J.F."/>
            <person name="Kuo A."/>
            <person name="Rensing S.A."/>
            <person name="Schmutz J."/>
            <person name="Symeonidi A."/>
            <person name="Elias M."/>
            <person name="Eveleigh R.J."/>
            <person name="Herman E.K."/>
            <person name="Klute M.J."/>
            <person name="Nakayama T."/>
            <person name="Obornik M."/>
            <person name="Reyes-Prieto A."/>
            <person name="Armbrust E.V."/>
            <person name="Aves S.J."/>
            <person name="Beiko R.G."/>
            <person name="Coutinho P."/>
            <person name="Dacks J.B."/>
            <person name="Durnford D.G."/>
            <person name="Fast N.M."/>
            <person name="Green B.R."/>
            <person name="Grisdale C.J."/>
            <person name="Hempel F."/>
            <person name="Henrissat B."/>
            <person name="Hoppner M.P."/>
            <person name="Ishida K."/>
            <person name="Kim E."/>
            <person name="Koreny L."/>
            <person name="Kroth P.G."/>
            <person name="Liu Y."/>
            <person name="Malik S.B."/>
            <person name="Maier U.G."/>
            <person name="McRose D."/>
            <person name="Mock T."/>
            <person name="Neilson J.A."/>
            <person name="Onodera N.T."/>
            <person name="Poole A.M."/>
            <person name="Pritham E.J."/>
            <person name="Richards T.A."/>
            <person name="Rocap G."/>
            <person name="Roy S.W."/>
            <person name="Sarai C."/>
            <person name="Schaack S."/>
            <person name="Shirato S."/>
            <person name="Slamovits C.H."/>
            <person name="Spencer D.F."/>
            <person name="Suzuki S."/>
            <person name="Worden A.Z."/>
            <person name="Zauner S."/>
            <person name="Barry K."/>
            <person name="Bell C."/>
            <person name="Bharti A.K."/>
            <person name="Crow J.A."/>
            <person name="Grimwood J."/>
            <person name="Kramer R."/>
            <person name="Lindquist E."/>
            <person name="Lucas S."/>
            <person name="Salamov A."/>
            <person name="McFadden G.I."/>
            <person name="Lane C.E."/>
            <person name="Keeling P.J."/>
            <person name="Gray M.W."/>
            <person name="Grigoriev I.V."/>
            <person name="Archibald J.M."/>
        </authorList>
    </citation>
    <scope>NUCLEOTIDE SEQUENCE</scope>
    <source>
        <strain evidence="10 12">CCMP2712</strain>
    </source>
</reference>
<dbReference type="InterPro" id="IPR021990">
    <property type="entry name" value="Mediator_Med12_LCEWAV"/>
</dbReference>
<feature type="compositionally biased region" description="Polar residues" evidence="8">
    <location>
        <begin position="684"/>
        <end position="707"/>
    </location>
</feature>
<keyword evidence="4" id="KW-0805">Transcription regulation</keyword>
<reference evidence="11" key="3">
    <citation type="submission" date="2016-03" db="UniProtKB">
        <authorList>
            <consortium name="EnsemblProtists"/>
        </authorList>
    </citation>
    <scope>IDENTIFICATION</scope>
</reference>
<evidence type="ECO:0000313" key="10">
    <source>
        <dbReference type="EMBL" id="EKX53172.1"/>
    </source>
</evidence>
<evidence type="ECO:0000256" key="7">
    <source>
        <dbReference type="ARBA" id="ARBA00023242"/>
    </source>
</evidence>
<evidence type="ECO:0000256" key="6">
    <source>
        <dbReference type="ARBA" id="ARBA00023163"/>
    </source>
</evidence>